<accession>A0A4Z2EF12</accession>
<sequence>MPSDGDEAFTGASNDIKQSSSSCASHAFFLTLSEASHTDERWKPRASRRRHRLAAVPLRFFPSHVLRNVTDASFDVTAGAHEPHIGEPDDRTNTSQRGSCIRGASRDTAAAGFARRERGKERERKKERERELCPWAPSLRPPVVDSPAAPPRSGASGVSAEVRRGHTRWSRRTWSRGSLLVLRPSFLPPTTRTCFICISLLLLPNHHHHQRHLSASSAARLSVPRAALPPPMASGYQHRLFACRLFACRLFAAAAAAAAHTFAATK</sequence>
<organism evidence="2 3">
    <name type="scientific">Liparis tanakae</name>
    <name type="common">Tanaka's snailfish</name>
    <dbReference type="NCBI Taxonomy" id="230148"/>
    <lineage>
        <taxon>Eukaryota</taxon>
        <taxon>Metazoa</taxon>
        <taxon>Chordata</taxon>
        <taxon>Craniata</taxon>
        <taxon>Vertebrata</taxon>
        <taxon>Euteleostomi</taxon>
        <taxon>Actinopterygii</taxon>
        <taxon>Neopterygii</taxon>
        <taxon>Teleostei</taxon>
        <taxon>Neoteleostei</taxon>
        <taxon>Acanthomorphata</taxon>
        <taxon>Eupercaria</taxon>
        <taxon>Perciformes</taxon>
        <taxon>Cottioidei</taxon>
        <taxon>Cottales</taxon>
        <taxon>Liparidae</taxon>
        <taxon>Liparis</taxon>
    </lineage>
</organism>
<evidence type="ECO:0000256" key="1">
    <source>
        <dbReference type="SAM" id="MobiDB-lite"/>
    </source>
</evidence>
<reference evidence="2 3" key="1">
    <citation type="submission" date="2019-03" db="EMBL/GenBank/DDBJ databases">
        <title>First draft genome of Liparis tanakae, snailfish: a comprehensive survey of snailfish specific genes.</title>
        <authorList>
            <person name="Kim W."/>
            <person name="Song I."/>
            <person name="Jeong J.-H."/>
            <person name="Kim D."/>
            <person name="Kim S."/>
            <person name="Ryu S."/>
            <person name="Song J.Y."/>
            <person name="Lee S.K."/>
        </authorList>
    </citation>
    <scope>NUCLEOTIDE SEQUENCE [LARGE SCALE GENOMIC DNA]</scope>
    <source>
        <tissue evidence="2">Muscle</tissue>
    </source>
</reference>
<dbReference type="Proteomes" id="UP000314294">
    <property type="component" value="Unassembled WGS sequence"/>
</dbReference>
<keyword evidence="3" id="KW-1185">Reference proteome</keyword>
<feature type="compositionally biased region" description="Basic and acidic residues" evidence="1">
    <location>
        <begin position="81"/>
        <end position="92"/>
    </location>
</feature>
<dbReference type="EMBL" id="SRLO01008450">
    <property type="protein sequence ID" value="TNN27333.1"/>
    <property type="molecule type" value="Genomic_DNA"/>
</dbReference>
<name>A0A4Z2EF12_9TELE</name>
<dbReference type="AlphaFoldDB" id="A0A4Z2EF12"/>
<feature type="region of interest" description="Disordered" evidence="1">
    <location>
        <begin position="79"/>
        <end position="164"/>
    </location>
</feature>
<evidence type="ECO:0000313" key="2">
    <source>
        <dbReference type="EMBL" id="TNN27333.1"/>
    </source>
</evidence>
<proteinExistence type="predicted"/>
<feature type="compositionally biased region" description="Basic and acidic residues" evidence="1">
    <location>
        <begin position="114"/>
        <end position="132"/>
    </location>
</feature>
<protein>
    <submittedName>
        <fullName evidence="2">Uncharacterized protein</fullName>
    </submittedName>
</protein>
<gene>
    <name evidence="2" type="ORF">EYF80_062523</name>
</gene>
<comment type="caution">
    <text evidence="2">The sequence shown here is derived from an EMBL/GenBank/DDBJ whole genome shotgun (WGS) entry which is preliminary data.</text>
</comment>
<evidence type="ECO:0000313" key="3">
    <source>
        <dbReference type="Proteomes" id="UP000314294"/>
    </source>
</evidence>